<name>A0A1E3KFX2_9TREE</name>
<evidence type="ECO:0000313" key="2">
    <source>
        <dbReference type="EMBL" id="ODO11192.1"/>
    </source>
</evidence>
<gene>
    <name evidence="2" type="ORF">I350_01796</name>
</gene>
<feature type="compositionally biased region" description="Basic residues" evidence="1">
    <location>
        <begin position="238"/>
        <end position="256"/>
    </location>
</feature>
<organism evidence="2 3">
    <name type="scientific">Cryptococcus amylolentus CBS 6273</name>
    <dbReference type="NCBI Taxonomy" id="1296118"/>
    <lineage>
        <taxon>Eukaryota</taxon>
        <taxon>Fungi</taxon>
        <taxon>Dikarya</taxon>
        <taxon>Basidiomycota</taxon>
        <taxon>Agaricomycotina</taxon>
        <taxon>Tremellomycetes</taxon>
        <taxon>Tremellales</taxon>
        <taxon>Cryptococcaceae</taxon>
        <taxon>Cryptococcus</taxon>
    </lineage>
</organism>
<sequence length="256" mass="30509">MVTRGLIGYILRNKQRKAMYNRFDSYPKCQGYGIALFISRLSHEQAKEMADLVENIEASTFATNWIENVTEDVPKDIQKRYLAFDGIWRHQHPYGGPEHWCHEWDLSGKENSEHIEEQIEEAKKMLEGLPSKEGYEVVRDNMRRKSYIYEDVNLWYGLLVEAQLGYRALRFIQEGKLKHLIDFMGDTELQSEWEYYIDFGHEKMEVWGPRGLVREVTFDTLREDPEYMCKADFSRPHGEKKRNKRRTKTSKPRSHY</sequence>
<proteinExistence type="predicted"/>
<comment type="caution">
    <text evidence="2">The sequence shown here is derived from an EMBL/GenBank/DDBJ whole genome shotgun (WGS) entry which is preliminary data.</text>
</comment>
<dbReference type="AlphaFoldDB" id="A0A1E3KFX2"/>
<evidence type="ECO:0000256" key="1">
    <source>
        <dbReference type="SAM" id="MobiDB-lite"/>
    </source>
</evidence>
<reference evidence="2 3" key="1">
    <citation type="submission" date="2016-06" db="EMBL/GenBank/DDBJ databases">
        <title>Evolution of pathogenesis and genome organization in the Tremellales.</title>
        <authorList>
            <person name="Cuomo C."/>
            <person name="Litvintseva A."/>
            <person name="Heitman J."/>
            <person name="Chen Y."/>
            <person name="Sun S."/>
            <person name="Springer D."/>
            <person name="Dromer F."/>
            <person name="Young S."/>
            <person name="Zeng Q."/>
            <person name="Chapman S."/>
            <person name="Gujja S."/>
            <person name="Saif S."/>
            <person name="Birren B."/>
        </authorList>
    </citation>
    <scope>NUCLEOTIDE SEQUENCE [LARGE SCALE GENOMIC DNA]</scope>
    <source>
        <strain evidence="2 3">CBS 6273</strain>
    </source>
</reference>
<evidence type="ECO:0000313" key="3">
    <source>
        <dbReference type="Proteomes" id="UP000095149"/>
    </source>
</evidence>
<accession>A0A1E3KFX2</accession>
<feature type="region of interest" description="Disordered" evidence="1">
    <location>
        <begin position="232"/>
        <end position="256"/>
    </location>
</feature>
<dbReference type="Proteomes" id="UP000095149">
    <property type="component" value="Unassembled WGS sequence"/>
</dbReference>
<protein>
    <submittedName>
        <fullName evidence="2">Uncharacterized protein</fullName>
    </submittedName>
</protein>
<dbReference type="EMBL" id="MEKH01000002">
    <property type="protein sequence ID" value="ODO11192.1"/>
    <property type="molecule type" value="Genomic_DNA"/>
</dbReference>